<gene>
    <name evidence="2" type="ORF">CC86DRAFT_453766</name>
</gene>
<dbReference type="Gene3D" id="3.90.20.10">
    <property type="match status" value="1"/>
</dbReference>
<proteinExistence type="predicted"/>
<accession>A0A6A7A6W1</accession>
<organism evidence="2 3">
    <name type="scientific">Ophiobolus disseminans</name>
    <dbReference type="NCBI Taxonomy" id="1469910"/>
    <lineage>
        <taxon>Eukaryota</taxon>
        <taxon>Fungi</taxon>
        <taxon>Dikarya</taxon>
        <taxon>Ascomycota</taxon>
        <taxon>Pezizomycotina</taxon>
        <taxon>Dothideomycetes</taxon>
        <taxon>Pleosporomycetidae</taxon>
        <taxon>Pleosporales</taxon>
        <taxon>Pleosporineae</taxon>
        <taxon>Phaeosphaeriaceae</taxon>
        <taxon>Ophiobolus</taxon>
    </lineage>
</organism>
<feature type="compositionally biased region" description="Polar residues" evidence="1">
    <location>
        <begin position="19"/>
        <end position="55"/>
    </location>
</feature>
<name>A0A6A7A6W1_9PLEO</name>
<dbReference type="AlphaFoldDB" id="A0A6A7A6W1"/>
<dbReference type="EMBL" id="MU006221">
    <property type="protein sequence ID" value="KAF2829031.1"/>
    <property type="molecule type" value="Genomic_DNA"/>
</dbReference>
<dbReference type="SUPFAM" id="SSF58064">
    <property type="entry name" value="Influenza hemagglutinin (stalk)"/>
    <property type="match status" value="1"/>
</dbReference>
<evidence type="ECO:0000313" key="2">
    <source>
        <dbReference type="EMBL" id="KAF2829031.1"/>
    </source>
</evidence>
<feature type="region of interest" description="Disordered" evidence="1">
    <location>
        <begin position="1"/>
        <end position="57"/>
    </location>
</feature>
<evidence type="ECO:0000256" key="1">
    <source>
        <dbReference type="SAM" id="MobiDB-lite"/>
    </source>
</evidence>
<sequence>MTKNAPTKALPLRAKPYDKNTTLRSSPQQRKTASTTLIASPTRSQDSTMAQNLGPQSDFDAIADNMRNMANIPAIHQDNQILAALNTLSNAMNAQFAAIKNRLTNIDNRLNGLDQTMTRTTANIHNNAAIVQNGRLFNGTQSLVELHDPTTNLRVPNFPQTGDALKGLNVNQLDTLIAALRMQYIAGNKDAKILVVKEHIGASFP</sequence>
<reference evidence="2" key="1">
    <citation type="journal article" date="2020" name="Stud. Mycol.">
        <title>101 Dothideomycetes genomes: a test case for predicting lifestyles and emergence of pathogens.</title>
        <authorList>
            <person name="Haridas S."/>
            <person name="Albert R."/>
            <person name="Binder M."/>
            <person name="Bloem J."/>
            <person name="Labutti K."/>
            <person name="Salamov A."/>
            <person name="Andreopoulos B."/>
            <person name="Baker S."/>
            <person name="Barry K."/>
            <person name="Bills G."/>
            <person name="Bluhm B."/>
            <person name="Cannon C."/>
            <person name="Castanera R."/>
            <person name="Culley D."/>
            <person name="Daum C."/>
            <person name="Ezra D."/>
            <person name="Gonzalez J."/>
            <person name="Henrissat B."/>
            <person name="Kuo A."/>
            <person name="Liang C."/>
            <person name="Lipzen A."/>
            <person name="Lutzoni F."/>
            <person name="Magnuson J."/>
            <person name="Mondo S."/>
            <person name="Nolan M."/>
            <person name="Ohm R."/>
            <person name="Pangilinan J."/>
            <person name="Park H.-J."/>
            <person name="Ramirez L."/>
            <person name="Alfaro M."/>
            <person name="Sun H."/>
            <person name="Tritt A."/>
            <person name="Yoshinaga Y."/>
            <person name="Zwiers L.-H."/>
            <person name="Turgeon B."/>
            <person name="Goodwin S."/>
            <person name="Spatafora J."/>
            <person name="Crous P."/>
            <person name="Grigoriev I."/>
        </authorList>
    </citation>
    <scope>NUCLEOTIDE SEQUENCE</scope>
    <source>
        <strain evidence="2">CBS 113818</strain>
    </source>
</reference>
<dbReference type="Proteomes" id="UP000799424">
    <property type="component" value="Unassembled WGS sequence"/>
</dbReference>
<protein>
    <submittedName>
        <fullName evidence="2">Uncharacterized protein</fullName>
    </submittedName>
</protein>
<evidence type="ECO:0000313" key="3">
    <source>
        <dbReference type="Proteomes" id="UP000799424"/>
    </source>
</evidence>
<keyword evidence="3" id="KW-1185">Reference proteome</keyword>
<dbReference type="OrthoDB" id="5413892at2759"/>